<comment type="subcellular location">
    <subcellularLocation>
        <location evidence="1">Membrane</location>
        <topology evidence="1">Multi-pass membrane protein</topology>
    </subcellularLocation>
</comment>
<keyword evidence="4 6" id="KW-1133">Transmembrane helix</keyword>
<evidence type="ECO:0000256" key="4">
    <source>
        <dbReference type="ARBA" id="ARBA00022989"/>
    </source>
</evidence>
<evidence type="ECO:0000256" key="6">
    <source>
        <dbReference type="SAM" id="Phobius"/>
    </source>
</evidence>
<feature type="transmembrane region" description="Helical" evidence="6">
    <location>
        <begin position="322"/>
        <end position="347"/>
    </location>
</feature>
<reference evidence="7 8" key="1">
    <citation type="submission" date="2019-11" db="EMBL/GenBank/DDBJ databases">
        <title>Metabolism of dissolved organic matter in forest soils.</title>
        <authorList>
            <person name="Cyle K.T."/>
            <person name="Wilhelm R.C."/>
            <person name="Martinez C.E."/>
        </authorList>
    </citation>
    <scope>NUCLEOTIDE SEQUENCE [LARGE SCALE GENOMIC DNA]</scope>
    <source>
        <strain evidence="7 8">1N</strain>
    </source>
</reference>
<name>A0ABX2BS12_9BURK</name>
<dbReference type="Proteomes" id="UP000652198">
    <property type="component" value="Unassembled WGS sequence"/>
</dbReference>
<feature type="transmembrane region" description="Helical" evidence="6">
    <location>
        <begin position="465"/>
        <end position="482"/>
    </location>
</feature>
<dbReference type="RefSeq" id="WP_172312709.1">
    <property type="nucleotide sequence ID" value="NZ_WOEY01000078.1"/>
</dbReference>
<evidence type="ECO:0000256" key="5">
    <source>
        <dbReference type="ARBA" id="ARBA00023136"/>
    </source>
</evidence>
<gene>
    <name evidence="7" type="ORF">GNZ12_19585</name>
</gene>
<feature type="transmembrane region" description="Helical" evidence="6">
    <location>
        <begin position="44"/>
        <end position="64"/>
    </location>
</feature>
<dbReference type="Gene3D" id="1.20.1740.10">
    <property type="entry name" value="Amino acid/polyamine transporter I"/>
    <property type="match status" value="1"/>
</dbReference>
<keyword evidence="2" id="KW-0813">Transport</keyword>
<evidence type="ECO:0000313" key="8">
    <source>
        <dbReference type="Proteomes" id="UP000652198"/>
    </source>
</evidence>
<dbReference type="PANTHER" id="PTHR45649">
    <property type="entry name" value="AMINO-ACID PERMEASE BAT1"/>
    <property type="match status" value="1"/>
</dbReference>
<accession>A0ABX2BS12</accession>
<feature type="transmembrane region" description="Helical" evidence="6">
    <location>
        <begin position="192"/>
        <end position="210"/>
    </location>
</feature>
<keyword evidence="8" id="KW-1185">Reference proteome</keyword>
<dbReference type="PIRSF" id="PIRSF006060">
    <property type="entry name" value="AA_transporter"/>
    <property type="match status" value="1"/>
</dbReference>
<evidence type="ECO:0000256" key="1">
    <source>
        <dbReference type="ARBA" id="ARBA00004141"/>
    </source>
</evidence>
<feature type="transmembrane region" description="Helical" evidence="6">
    <location>
        <begin position="270"/>
        <end position="292"/>
    </location>
</feature>
<dbReference type="InterPro" id="IPR002293">
    <property type="entry name" value="AA/rel_permease1"/>
</dbReference>
<feature type="transmembrane region" description="Helical" evidence="6">
    <location>
        <begin position="76"/>
        <end position="97"/>
    </location>
</feature>
<dbReference type="PANTHER" id="PTHR45649:SF26">
    <property type="entry name" value="OS04G0435100 PROTEIN"/>
    <property type="match status" value="1"/>
</dbReference>
<evidence type="ECO:0000313" key="7">
    <source>
        <dbReference type="EMBL" id="NPT43469.1"/>
    </source>
</evidence>
<feature type="transmembrane region" description="Helical" evidence="6">
    <location>
        <begin position="368"/>
        <end position="389"/>
    </location>
</feature>
<feature type="transmembrane region" description="Helical" evidence="6">
    <location>
        <begin position="118"/>
        <end position="146"/>
    </location>
</feature>
<feature type="transmembrane region" description="Helical" evidence="6">
    <location>
        <begin position="230"/>
        <end position="249"/>
    </location>
</feature>
<evidence type="ECO:0000256" key="2">
    <source>
        <dbReference type="ARBA" id="ARBA00022448"/>
    </source>
</evidence>
<comment type="caution">
    <text evidence="7">The sequence shown here is derived from an EMBL/GenBank/DDBJ whole genome shotgun (WGS) entry which is preliminary data.</text>
</comment>
<sequence length="502" mass="53090">MNSTAKSCGEGVGALSDDQQAASDDAELASLGYQQKLHRTMGSFTSFALAFSMVSINTGVVTLFSDPFTRVGGVGILLWLVVIPLVFCIVMVYSHLAGRIPLTGYAYQWSSRLAGNHFGWFTGWVAFISFAAGTAATAAAIGSVFAPEIWPNPTQLQVQLLSIGATVVVGLLNVVGIKIATRINDLGASIELIGTVILTIALIAGVFFFFDHTQGLGILVSAHPTSKQPIHFVTVALATLLPVSVLLGWEGAADLAEETKDPRKTAPRAMIRAVVVSSILGFVVFALLGIAIPGSVDNLLAQPENPVIHIVRLQLGRLAGSFMVVVAFASILACLIANMAVATRMTFALSRDSMLPASGFLSSVSPRFGTPVGAILLITVIAVILNLASGGFVTAIYSMVGLTYYLTYFLTLVAAYMAHRRGDMPSAPQGVFDLGRWLVPMIVLGGAWTLVVIVTLTLPDENHDAAVTTLVALAIGALWWLVSLRRRLNQGTAGPRQGRHSS</sequence>
<organism evidence="7 8">
    <name type="scientific">Paraburkholderia solitsugae</name>
    <dbReference type="NCBI Taxonomy" id="2675748"/>
    <lineage>
        <taxon>Bacteria</taxon>
        <taxon>Pseudomonadati</taxon>
        <taxon>Pseudomonadota</taxon>
        <taxon>Betaproteobacteria</taxon>
        <taxon>Burkholderiales</taxon>
        <taxon>Burkholderiaceae</taxon>
        <taxon>Paraburkholderia</taxon>
    </lineage>
</organism>
<feature type="transmembrane region" description="Helical" evidence="6">
    <location>
        <begin position="395"/>
        <end position="416"/>
    </location>
</feature>
<evidence type="ECO:0000256" key="3">
    <source>
        <dbReference type="ARBA" id="ARBA00022692"/>
    </source>
</evidence>
<dbReference type="EMBL" id="WOEY01000078">
    <property type="protein sequence ID" value="NPT43469.1"/>
    <property type="molecule type" value="Genomic_DNA"/>
</dbReference>
<proteinExistence type="predicted"/>
<keyword evidence="3 6" id="KW-0812">Transmembrane</keyword>
<dbReference type="Pfam" id="PF13520">
    <property type="entry name" value="AA_permease_2"/>
    <property type="match status" value="1"/>
</dbReference>
<feature type="transmembrane region" description="Helical" evidence="6">
    <location>
        <begin position="158"/>
        <end position="180"/>
    </location>
</feature>
<keyword evidence="5 6" id="KW-0472">Membrane</keyword>
<protein>
    <submittedName>
        <fullName evidence="7">Amino acid permease</fullName>
    </submittedName>
</protein>
<feature type="transmembrane region" description="Helical" evidence="6">
    <location>
        <begin position="437"/>
        <end position="459"/>
    </location>
</feature>